<organism evidence="2 3">
    <name type="scientific">Papaver somniferum</name>
    <name type="common">Opium poppy</name>
    <dbReference type="NCBI Taxonomy" id="3469"/>
    <lineage>
        <taxon>Eukaryota</taxon>
        <taxon>Viridiplantae</taxon>
        <taxon>Streptophyta</taxon>
        <taxon>Embryophyta</taxon>
        <taxon>Tracheophyta</taxon>
        <taxon>Spermatophyta</taxon>
        <taxon>Magnoliopsida</taxon>
        <taxon>Ranunculales</taxon>
        <taxon>Papaveraceae</taxon>
        <taxon>Papaveroideae</taxon>
        <taxon>Papaver</taxon>
    </lineage>
</organism>
<accession>A0A4Y7JNB4</accession>
<gene>
    <name evidence="2" type="ORF">C5167_023267</name>
</gene>
<evidence type="ECO:0000313" key="2">
    <source>
        <dbReference type="EMBL" id="RZC61512.1"/>
    </source>
</evidence>
<name>A0A4Y7JNB4_PAPSO</name>
<feature type="compositionally biased region" description="Basic residues" evidence="1">
    <location>
        <begin position="1"/>
        <end position="10"/>
    </location>
</feature>
<dbReference type="AlphaFoldDB" id="A0A4Y7JNB4"/>
<sequence length="168" mass="17962">MSGNHRKKKGVEKEKEKKIRENKVSGSGGGGYSSLHQKKMNILKIGTGLAIERVVLASKQSYGIPQTLKLLVIDDATKVPPKLVRCSSLLAEETTADTKFVLICESGPHMYLDAPIAEAVDHIINSAAKSNHMFVGQLSVPIALRGLKGAVVGVGAHHSQVLVESVTE</sequence>
<dbReference type="SUPFAM" id="SSF52518">
    <property type="entry name" value="Thiamin diphosphate-binding fold (THDP-binding)"/>
    <property type="match status" value="1"/>
</dbReference>
<dbReference type="InterPro" id="IPR029061">
    <property type="entry name" value="THDP-binding"/>
</dbReference>
<protein>
    <submittedName>
        <fullName evidence="2">Uncharacterized protein</fullName>
    </submittedName>
</protein>
<feature type="compositionally biased region" description="Basic and acidic residues" evidence="1">
    <location>
        <begin position="11"/>
        <end position="23"/>
    </location>
</feature>
<reference evidence="2 3" key="1">
    <citation type="journal article" date="2018" name="Science">
        <title>The opium poppy genome and morphinan production.</title>
        <authorList>
            <person name="Guo L."/>
            <person name="Winzer T."/>
            <person name="Yang X."/>
            <person name="Li Y."/>
            <person name="Ning Z."/>
            <person name="He Z."/>
            <person name="Teodor R."/>
            <person name="Lu Y."/>
            <person name="Bowser T.A."/>
            <person name="Graham I.A."/>
            <person name="Ye K."/>
        </authorList>
    </citation>
    <scope>NUCLEOTIDE SEQUENCE [LARGE SCALE GENOMIC DNA]</scope>
    <source>
        <strain evidence="3">cv. HN1</strain>
        <tissue evidence="2">Leaves</tissue>
    </source>
</reference>
<keyword evidence="3" id="KW-1185">Reference proteome</keyword>
<evidence type="ECO:0000313" key="3">
    <source>
        <dbReference type="Proteomes" id="UP000316621"/>
    </source>
</evidence>
<dbReference type="STRING" id="3469.A0A4Y7JNB4"/>
<evidence type="ECO:0000256" key="1">
    <source>
        <dbReference type="SAM" id="MobiDB-lite"/>
    </source>
</evidence>
<dbReference type="Gramene" id="RZC61512">
    <property type="protein sequence ID" value="RZC61512"/>
    <property type="gene ID" value="C5167_023267"/>
</dbReference>
<feature type="region of interest" description="Disordered" evidence="1">
    <location>
        <begin position="1"/>
        <end position="32"/>
    </location>
</feature>
<dbReference type="Gene3D" id="3.40.50.970">
    <property type="match status" value="1"/>
</dbReference>
<proteinExistence type="predicted"/>
<dbReference type="Proteomes" id="UP000316621">
    <property type="component" value="Chromosome 5"/>
</dbReference>
<dbReference type="EMBL" id="CM010719">
    <property type="protein sequence ID" value="RZC61512.1"/>
    <property type="molecule type" value="Genomic_DNA"/>
</dbReference>